<keyword evidence="1" id="KW-0547">Nucleotide-binding</keyword>
<protein>
    <submittedName>
        <fullName evidence="1">ATP-dependent DNA helicase</fullName>
    </submittedName>
</protein>
<dbReference type="Proteomes" id="UP000887116">
    <property type="component" value="Unassembled WGS sequence"/>
</dbReference>
<dbReference type="GO" id="GO:0004386">
    <property type="term" value="F:helicase activity"/>
    <property type="evidence" value="ECO:0007669"/>
    <property type="project" value="UniProtKB-KW"/>
</dbReference>
<keyword evidence="2" id="KW-1185">Reference proteome</keyword>
<name>A0A8X6LHM6_TRICU</name>
<dbReference type="AlphaFoldDB" id="A0A8X6LHM6"/>
<keyword evidence="1" id="KW-0347">Helicase</keyword>
<organism evidence="1 2">
    <name type="scientific">Trichonephila clavata</name>
    <name type="common">Joro spider</name>
    <name type="synonym">Nephila clavata</name>
    <dbReference type="NCBI Taxonomy" id="2740835"/>
    <lineage>
        <taxon>Eukaryota</taxon>
        <taxon>Metazoa</taxon>
        <taxon>Ecdysozoa</taxon>
        <taxon>Arthropoda</taxon>
        <taxon>Chelicerata</taxon>
        <taxon>Arachnida</taxon>
        <taxon>Araneae</taxon>
        <taxon>Araneomorphae</taxon>
        <taxon>Entelegynae</taxon>
        <taxon>Araneoidea</taxon>
        <taxon>Nephilidae</taxon>
        <taxon>Trichonephila</taxon>
    </lineage>
</organism>
<keyword evidence="1" id="KW-0067">ATP-binding</keyword>
<accession>A0A8X6LHM6</accession>
<dbReference type="OrthoDB" id="6435998at2759"/>
<evidence type="ECO:0000313" key="2">
    <source>
        <dbReference type="Proteomes" id="UP000887116"/>
    </source>
</evidence>
<gene>
    <name evidence="1" type="primary">pif1_17</name>
    <name evidence="1" type="ORF">TNCT_482011</name>
</gene>
<sequence length="92" mass="10772">MGIVRTKSGVDEKLVNSLFDYHGIKSADAIGRVYTVRPNSSECFRLRLLLHEEPGTTSFQYLKTIEERICRNYKEDFQDRGLLENDEQWNET</sequence>
<evidence type="ECO:0000313" key="1">
    <source>
        <dbReference type="EMBL" id="GFR07584.1"/>
    </source>
</evidence>
<comment type="caution">
    <text evidence="1">The sequence shown here is derived from an EMBL/GenBank/DDBJ whole genome shotgun (WGS) entry which is preliminary data.</text>
</comment>
<keyword evidence="1" id="KW-0378">Hydrolase</keyword>
<reference evidence="1" key="1">
    <citation type="submission" date="2020-07" db="EMBL/GenBank/DDBJ databases">
        <title>Multicomponent nature underlies the extraordinary mechanical properties of spider dragline silk.</title>
        <authorList>
            <person name="Kono N."/>
            <person name="Nakamura H."/>
            <person name="Mori M."/>
            <person name="Yoshida Y."/>
            <person name="Ohtoshi R."/>
            <person name="Malay A.D."/>
            <person name="Moran D.A.P."/>
            <person name="Tomita M."/>
            <person name="Numata K."/>
            <person name="Arakawa K."/>
        </authorList>
    </citation>
    <scope>NUCLEOTIDE SEQUENCE</scope>
</reference>
<proteinExistence type="predicted"/>
<dbReference type="EMBL" id="BMAO01026180">
    <property type="protein sequence ID" value="GFR07584.1"/>
    <property type="molecule type" value="Genomic_DNA"/>
</dbReference>